<reference evidence="1 2" key="1">
    <citation type="submission" date="2023-07" db="EMBL/GenBank/DDBJ databases">
        <title>Sequencing the genomes of 1000 actinobacteria strains.</title>
        <authorList>
            <person name="Klenk H.-P."/>
        </authorList>
    </citation>
    <scope>NUCLEOTIDE SEQUENCE [LARGE SCALE GENOMIC DNA]</scope>
    <source>
        <strain evidence="1 2">DSM 20167</strain>
    </source>
</reference>
<protein>
    <submittedName>
        <fullName evidence="1">ABC-type glycerol-3-phosphate transport system substrate-binding protein</fullName>
    </submittedName>
</protein>
<sequence>MSVSDSRQPALRTENFGHLRRVGAAAMAFGLVLTGCATGSQPDAAAPSENQFTADAPLESELNIMGYNADADEVARTRADLAEAAIEPATVKAVEGELDVQQFLSAVAAGDAPD</sequence>
<organism evidence="1 2">
    <name type="scientific">Paeniglutamicibacter sulfureus</name>
    <dbReference type="NCBI Taxonomy" id="43666"/>
    <lineage>
        <taxon>Bacteria</taxon>
        <taxon>Bacillati</taxon>
        <taxon>Actinomycetota</taxon>
        <taxon>Actinomycetes</taxon>
        <taxon>Micrococcales</taxon>
        <taxon>Micrococcaceae</taxon>
        <taxon>Paeniglutamicibacter</taxon>
    </lineage>
</organism>
<name>A0ABU2BNV1_9MICC</name>
<proteinExistence type="predicted"/>
<dbReference type="RefSeq" id="WP_310293165.1">
    <property type="nucleotide sequence ID" value="NZ_JAVDYI010000001.1"/>
</dbReference>
<gene>
    <name evidence="1" type="ORF">J2S64_004023</name>
</gene>
<evidence type="ECO:0000313" key="1">
    <source>
        <dbReference type="EMBL" id="MDR7360332.1"/>
    </source>
</evidence>
<keyword evidence="2" id="KW-1185">Reference proteome</keyword>
<evidence type="ECO:0000313" key="2">
    <source>
        <dbReference type="Proteomes" id="UP001183817"/>
    </source>
</evidence>
<dbReference type="EMBL" id="JAVDYI010000001">
    <property type="protein sequence ID" value="MDR7360332.1"/>
    <property type="molecule type" value="Genomic_DNA"/>
</dbReference>
<dbReference type="Proteomes" id="UP001183817">
    <property type="component" value="Unassembled WGS sequence"/>
</dbReference>
<comment type="caution">
    <text evidence="1">The sequence shown here is derived from an EMBL/GenBank/DDBJ whole genome shotgun (WGS) entry which is preliminary data.</text>
</comment>
<accession>A0ABU2BNV1</accession>